<sequence length="205" mass="24251">MSKKILIIILLSLFICSCKKRQEKIEIYLLENSVSSDEGIPLVNYLKIKKMPYDPNRINKNYNYDSIKKQMIYGGKFSVDKTNLQALPIIEDKDILKFNLSRSELILTKRGQYTLSFLDKNINQFAICVDGNPILTGYFRYNYSSVIYSWNYIGYNYYKDKEKLENPKFVIFHNLNYSDWKPVLTNLEDYPKLLQAFEKSGRLQR</sequence>
<accession>A0ABW5YHG3</accession>
<dbReference type="PROSITE" id="PS51257">
    <property type="entry name" value="PROKAR_LIPOPROTEIN"/>
    <property type="match status" value="1"/>
</dbReference>
<keyword evidence="2" id="KW-1185">Reference proteome</keyword>
<evidence type="ECO:0000313" key="1">
    <source>
        <dbReference type="EMBL" id="MFD2890450.1"/>
    </source>
</evidence>
<proteinExistence type="predicted"/>
<evidence type="ECO:0000313" key="2">
    <source>
        <dbReference type="Proteomes" id="UP001597534"/>
    </source>
</evidence>
<name>A0ABW5YHG3_9FLAO</name>
<dbReference type="Proteomes" id="UP001597534">
    <property type="component" value="Unassembled WGS sequence"/>
</dbReference>
<reference evidence="2" key="1">
    <citation type="journal article" date="2019" name="Int. J. Syst. Evol. Microbiol.">
        <title>The Global Catalogue of Microorganisms (GCM) 10K type strain sequencing project: providing services to taxonomists for standard genome sequencing and annotation.</title>
        <authorList>
            <consortium name="The Broad Institute Genomics Platform"/>
            <consortium name="The Broad Institute Genome Sequencing Center for Infectious Disease"/>
            <person name="Wu L."/>
            <person name="Ma J."/>
        </authorList>
    </citation>
    <scope>NUCLEOTIDE SEQUENCE [LARGE SCALE GENOMIC DNA]</scope>
    <source>
        <strain evidence="2">KCTC 22671</strain>
    </source>
</reference>
<dbReference type="EMBL" id="JBHUPC010000005">
    <property type="protein sequence ID" value="MFD2890450.1"/>
    <property type="molecule type" value="Genomic_DNA"/>
</dbReference>
<dbReference type="RefSeq" id="WP_379809887.1">
    <property type="nucleotide sequence ID" value="NZ_JBHUPC010000005.1"/>
</dbReference>
<organism evidence="1 2">
    <name type="scientific">Flavobacterium chuncheonense</name>
    <dbReference type="NCBI Taxonomy" id="2026653"/>
    <lineage>
        <taxon>Bacteria</taxon>
        <taxon>Pseudomonadati</taxon>
        <taxon>Bacteroidota</taxon>
        <taxon>Flavobacteriia</taxon>
        <taxon>Flavobacteriales</taxon>
        <taxon>Flavobacteriaceae</taxon>
        <taxon>Flavobacterium</taxon>
    </lineage>
</organism>
<evidence type="ECO:0008006" key="3">
    <source>
        <dbReference type="Google" id="ProtNLM"/>
    </source>
</evidence>
<comment type="caution">
    <text evidence="1">The sequence shown here is derived from an EMBL/GenBank/DDBJ whole genome shotgun (WGS) entry which is preliminary data.</text>
</comment>
<gene>
    <name evidence="1" type="ORF">ACFS5J_00265</name>
</gene>
<protein>
    <recommendedName>
        <fullName evidence="3">Lipoprotein</fullName>
    </recommendedName>
</protein>